<reference evidence="3 4" key="1">
    <citation type="submission" date="2017-12" db="EMBL/GenBank/DDBJ databases">
        <title>High-resolution comparative analysis of great ape genomes.</title>
        <authorList>
            <person name="Pollen A."/>
            <person name="Hastie A."/>
            <person name="Hormozdiari F."/>
            <person name="Dougherty M."/>
            <person name="Liu R."/>
            <person name="Chaisson M."/>
            <person name="Hoppe E."/>
            <person name="Hill C."/>
            <person name="Pang A."/>
            <person name="Hillier L."/>
            <person name="Baker C."/>
            <person name="Armstrong J."/>
            <person name="Shendure J."/>
            <person name="Paten B."/>
            <person name="Wilson R."/>
            <person name="Chao H."/>
            <person name="Schneider V."/>
            <person name="Ventura M."/>
            <person name="Kronenberg Z."/>
            <person name="Murali S."/>
            <person name="Gordon D."/>
            <person name="Cantsilieris S."/>
            <person name="Munson K."/>
            <person name="Nelson B."/>
            <person name="Raja A."/>
            <person name="Underwood J."/>
            <person name="Diekhans M."/>
            <person name="Fiddes I."/>
            <person name="Haussler D."/>
            <person name="Eichler E."/>
        </authorList>
    </citation>
    <scope>NUCLEOTIDE SEQUENCE [LARGE SCALE GENOMIC DNA]</scope>
    <source>
        <strain evidence="3">Yerkes chimp pedigree #C0471</strain>
    </source>
</reference>
<evidence type="ECO:0000313" key="4">
    <source>
        <dbReference type="Proteomes" id="UP000236370"/>
    </source>
</evidence>
<dbReference type="Proteomes" id="UP000236370">
    <property type="component" value="Unassembled WGS sequence"/>
</dbReference>
<evidence type="ECO:0000256" key="1">
    <source>
        <dbReference type="SAM" id="Coils"/>
    </source>
</evidence>
<dbReference type="GO" id="GO:0006897">
    <property type="term" value="P:endocytosis"/>
    <property type="evidence" value="ECO:0007669"/>
    <property type="project" value="InterPro"/>
</dbReference>
<dbReference type="EMBL" id="NBAG03000347">
    <property type="protein sequence ID" value="PNI37258.1"/>
    <property type="molecule type" value="Genomic_DNA"/>
</dbReference>
<feature type="coiled-coil region" evidence="1">
    <location>
        <begin position="6"/>
        <end position="103"/>
    </location>
</feature>
<name>A0A2J8KQF6_PANTR</name>
<accession>A0A2J8KQF6</accession>
<gene>
    <name evidence="3" type="ORF">CK820_G0036899</name>
</gene>
<dbReference type="InterPro" id="IPR015390">
    <property type="entry name" value="Rabaptin_Rab5-bd_dom"/>
</dbReference>
<dbReference type="InterPro" id="IPR003914">
    <property type="entry name" value="Rabaptin"/>
</dbReference>
<dbReference type="AlphaFoldDB" id="A0A2J8KQF6"/>
<dbReference type="Gene3D" id="1.20.5.730">
    <property type="entry name" value="Single helix bin"/>
    <property type="match status" value="1"/>
</dbReference>
<dbReference type="Pfam" id="PF09311">
    <property type="entry name" value="Rab5-bind"/>
    <property type="match status" value="1"/>
</dbReference>
<dbReference type="PANTHER" id="PTHR31179">
    <property type="entry name" value="RAB GTPASE-BINDING EFFECTOR PROTEIN"/>
    <property type="match status" value="1"/>
</dbReference>
<proteinExistence type="predicted"/>
<organism evidence="3 4">
    <name type="scientific">Pan troglodytes</name>
    <name type="common">Chimpanzee</name>
    <dbReference type="NCBI Taxonomy" id="9598"/>
    <lineage>
        <taxon>Eukaryota</taxon>
        <taxon>Metazoa</taxon>
        <taxon>Chordata</taxon>
        <taxon>Craniata</taxon>
        <taxon>Vertebrata</taxon>
        <taxon>Euteleostomi</taxon>
        <taxon>Mammalia</taxon>
        <taxon>Eutheria</taxon>
        <taxon>Euarchontoglires</taxon>
        <taxon>Primates</taxon>
        <taxon>Haplorrhini</taxon>
        <taxon>Catarrhini</taxon>
        <taxon>Hominidae</taxon>
        <taxon>Pan</taxon>
    </lineage>
</organism>
<protein>
    <submittedName>
        <fullName evidence="3">RABEP1 isoform 3</fullName>
    </submittedName>
</protein>
<dbReference type="GO" id="GO:0005096">
    <property type="term" value="F:GTPase activator activity"/>
    <property type="evidence" value="ECO:0007669"/>
    <property type="project" value="InterPro"/>
</dbReference>
<feature type="domain" description="Rabaptin GTPase-Rab5 binding" evidence="2">
    <location>
        <begin position="1"/>
        <end position="124"/>
    </location>
</feature>
<dbReference type="PANTHER" id="PTHR31179:SF5">
    <property type="entry name" value="RAB GTPASE-BINDING EFFECTOR PROTEIN 1"/>
    <property type="match status" value="1"/>
</dbReference>
<feature type="non-terminal residue" evidence="3">
    <location>
        <position position="1"/>
    </location>
</feature>
<evidence type="ECO:0000313" key="3">
    <source>
        <dbReference type="EMBL" id="PNI37258.1"/>
    </source>
</evidence>
<sequence>FLKEQIQAEQCLKENLEETLQLEIENCKEEIASISSLKAELERIKVEKGQLESTLREKSQQLESLQEIKISLEEQLKKETAAKATVEQLMFEEKNKAQRLQTELDVSEQVQRDFVKLSQTLQVRHLGNHIQSTKAVLGDRTLPIPDLTNGSS</sequence>
<comment type="caution">
    <text evidence="3">The sequence shown here is derived from an EMBL/GenBank/DDBJ whole genome shotgun (WGS) entry which is preliminary data.</text>
</comment>
<dbReference type="SUPFAM" id="SSF103652">
    <property type="entry name" value="G protein-binding domain"/>
    <property type="match status" value="1"/>
</dbReference>
<evidence type="ECO:0000259" key="2">
    <source>
        <dbReference type="Pfam" id="PF09311"/>
    </source>
</evidence>
<keyword evidence="1" id="KW-0175">Coiled coil</keyword>